<keyword evidence="6" id="KW-1185">Reference proteome</keyword>
<accession>A0ABU4T5X9</accession>
<evidence type="ECO:0000259" key="4">
    <source>
        <dbReference type="PROSITE" id="PS51118"/>
    </source>
</evidence>
<keyword evidence="3" id="KW-0804">Transcription</keyword>
<dbReference type="PANTHER" id="PTHR33204:SF39">
    <property type="entry name" value="TRANSCRIPTIONAL REGULATORY PROTEIN"/>
    <property type="match status" value="1"/>
</dbReference>
<comment type="caution">
    <text evidence="5">The sequence shown here is derived from an EMBL/GenBank/DDBJ whole genome shotgun (WGS) entry which is preliminary data.</text>
</comment>
<sequence length="110" mass="12148">MNDGGAVREVLDRISDKWSLLVIGALRNGPLRFGELEKGITGISQRMLTLTLKHLVEDGLVSRTAYPEVPPRVEYEVTDLGKTLVPLVIALAEWAIAHRDEINANRGGHH</sequence>
<reference evidence="5 6" key="1">
    <citation type="submission" date="2023-11" db="EMBL/GenBank/DDBJ databases">
        <title>Lentzea sokolovensis, sp. nov., Lentzea kristufkii, sp. nov., and Lentzea miocenensis, sp. nov., rare actinobacteria from Sokolov Coal Basin, Miocene lacustrine sediment, Czech Republic.</title>
        <authorList>
            <person name="Lara A."/>
            <person name="Kotroba L."/>
            <person name="Nouioui I."/>
            <person name="Neumann-Schaal M."/>
            <person name="Mast Y."/>
            <person name="Chronakova A."/>
        </authorList>
    </citation>
    <scope>NUCLEOTIDE SEQUENCE [LARGE SCALE GENOMIC DNA]</scope>
    <source>
        <strain evidence="5 6">BCCO 10_0856</strain>
    </source>
</reference>
<keyword evidence="2" id="KW-0238">DNA-binding</keyword>
<proteinExistence type="predicted"/>
<protein>
    <submittedName>
        <fullName evidence="5">Helix-turn-helix domain-containing protein</fullName>
    </submittedName>
</protein>
<gene>
    <name evidence="5" type="ORF">SK803_24405</name>
</gene>
<dbReference type="PROSITE" id="PS51118">
    <property type="entry name" value="HTH_HXLR"/>
    <property type="match status" value="1"/>
</dbReference>
<dbReference type="Pfam" id="PF01638">
    <property type="entry name" value="HxlR"/>
    <property type="match status" value="1"/>
</dbReference>
<evidence type="ECO:0000313" key="6">
    <source>
        <dbReference type="Proteomes" id="UP001285521"/>
    </source>
</evidence>
<evidence type="ECO:0000256" key="3">
    <source>
        <dbReference type="ARBA" id="ARBA00023163"/>
    </source>
</evidence>
<dbReference type="InterPro" id="IPR036388">
    <property type="entry name" value="WH-like_DNA-bd_sf"/>
</dbReference>
<dbReference type="InterPro" id="IPR002577">
    <property type="entry name" value="HTH_HxlR"/>
</dbReference>
<dbReference type="Gene3D" id="1.10.10.10">
    <property type="entry name" value="Winged helix-like DNA-binding domain superfamily/Winged helix DNA-binding domain"/>
    <property type="match status" value="1"/>
</dbReference>
<evidence type="ECO:0000256" key="2">
    <source>
        <dbReference type="ARBA" id="ARBA00023125"/>
    </source>
</evidence>
<evidence type="ECO:0000313" key="5">
    <source>
        <dbReference type="EMBL" id="MDX8033372.1"/>
    </source>
</evidence>
<dbReference type="Proteomes" id="UP001285521">
    <property type="component" value="Unassembled WGS sequence"/>
</dbReference>
<organism evidence="5 6">
    <name type="scientific">Lentzea miocenica</name>
    <dbReference type="NCBI Taxonomy" id="3095431"/>
    <lineage>
        <taxon>Bacteria</taxon>
        <taxon>Bacillati</taxon>
        <taxon>Actinomycetota</taxon>
        <taxon>Actinomycetes</taxon>
        <taxon>Pseudonocardiales</taxon>
        <taxon>Pseudonocardiaceae</taxon>
        <taxon>Lentzea</taxon>
    </lineage>
</organism>
<dbReference type="EMBL" id="JAXAVW010000020">
    <property type="protein sequence ID" value="MDX8033372.1"/>
    <property type="molecule type" value="Genomic_DNA"/>
</dbReference>
<dbReference type="SUPFAM" id="SSF46785">
    <property type="entry name" value="Winged helix' DNA-binding domain"/>
    <property type="match status" value="1"/>
</dbReference>
<evidence type="ECO:0000256" key="1">
    <source>
        <dbReference type="ARBA" id="ARBA00023015"/>
    </source>
</evidence>
<dbReference type="InterPro" id="IPR036390">
    <property type="entry name" value="WH_DNA-bd_sf"/>
</dbReference>
<dbReference type="PANTHER" id="PTHR33204">
    <property type="entry name" value="TRANSCRIPTIONAL REGULATOR, MARR FAMILY"/>
    <property type="match status" value="1"/>
</dbReference>
<feature type="domain" description="HTH hxlR-type" evidence="4">
    <location>
        <begin position="5"/>
        <end position="103"/>
    </location>
</feature>
<name>A0ABU4T5X9_9PSEU</name>
<keyword evidence="1" id="KW-0805">Transcription regulation</keyword>